<dbReference type="AlphaFoldDB" id="A0A2A2GP17"/>
<dbReference type="InterPro" id="IPR039261">
    <property type="entry name" value="FNR_nucleotide-bd"/>
</dbReference>
<dbReference type="InterPro" id="IPR039374">
    <property type="entry name" value="SIP_fam"/>
</dbReference>
<dbReference type="InterPro" id="IPR013113">
    <property type="entry name" value="SIP_FAD-bd"/>
</dbReference>
<dbReference type="InterPro" id="IPR017927">
    <property type="entry name" value="FAD-bd_FR_type"/>
</dbReference>
<dbReference type="GO" id="GO:0016491">
    <property type="term" value="F:oxidoreductase activity"/>
    <property type="evidence" value="ECO:0007669"/>
    <property type="project" value="InterPro"/>
</dbReference>
<evidence type="ECO:0000313" key="3">
    <source>
        <dbReference type="EMBL" id="PAU98739.1"/>
    </source>
</evidence>
<dbReference type="InterPro" id="IPR017938">
    <property type="entry name" value="Riboflavin_synthase-like_b-brl"/>
</dbReference>
<gene>
    <name evidence="3" type="ORF">CK240_00930</name>
</gene>
<dbReference type="Gene3D" id="2.40.30.10">
    <property type="entry name" value="Translation factors"/>
    <property type="match status" value="1"/>
</dbReference>
<proteinExistence type="inferred from homology"/>
<organism evidence="3 4">
    <name type="scientific">Paracoccus salipaludis</name>
    <dbReference type="NCBI Taxonomy" id="2032623"/>
    <lineage>
        <taxon>Bacteria</taxon>
        <taxon>Pseudomonadati</taxon>
        <taxon>Pseudomonadota</taxon>
        <taxon>Alphaproteobacteria</taxon>
        <taxon>Rhodobacterales</taxon>
        <taxon>Paracoccaceae</taxon>
        <taxon>Paracoccus</taxon>
    </lineage>
</organism>
<dbReference type="SUPFAM" id="SSF63380">
    <property type="entry name" value="Riboflavin synthase domain-like"/>
    <property type="match status" value="1"/>
</dbReference>
<evidence type="ECO:0000259" key="2">
    <source>
        <dbReference type="PROSITE" id="PS51384"/>
    </source>
</evidence>
<keyword evidence="4" id="KW-1185">Reference proteome</keyword>
<dbReference type="PROSITE" id="PS51384">
    <property type="entry name" value="FAD_FR"/>
    <property type="match status" value="1"/>
</dbReference>
<protein>
    <submittedName>
        <fullName evidence="3">NADPH-dependent ferric siderophore reductase</fullName>
    </submittedName>
</protein>
<accession>A0A2A2GP17</accession>
<name>A0A2A2GP17_9RHOB</name>
<dbReference type="InterPro" id="IPR007037">
    <property type="entry name" value="SIP_rossman_dom"/>
</dbReference>
<dbReference type="Pfam" id="PF04954">
    <property type="entry name" value="SIP"/>
    <property type="match status" value="1"/>
</dbReference>
<comment type="similarity">
    <text evidence="1">Belongs to the SIP oxidoreductase family.</text>
</comment>
<dbReference type="Proteomes" id="UP000218023">
    <property type="component" value="Unassembled WGS sequence"/>
</dbReference>
<dbReference type="PANTHER" id="PTHR30157">
    <property type="entry name" value="FERRIC REDUCTASE, NADPH-DEPENDENT"/>
    <property type="match status" value="1"/>
</dbReference>
<sequence>MNQEPAATPTPGRPSLPLLDLTVVEAFDLHPGLRRVVFTCADGLPGYKPGNDLVFLLPLPDGTEGRRHYTIRGADAAKGTLWVDFVMHADTPGPRFARTARAGDRVQARGPRGRTFLRDTGFHLMIGDETALPAILHMIEALPQGAAVRAIVEVPDAGWEQPVPAGTDAEIRWVHRNGPARPSSLLGGALAASGLTLGQGTAYLLAETGTVRALRHRLQDEGATKDQLVCEGYWRPGREGGHDHI</sequence>
<feature type="domain" description="FAD-binding FR-type" evidence="2">
    <location>
        <begin position="16"/>
        <end position="118"/>
    </location>
</feature>
<dbReference type="OrthoDB" id="9814826at2"/>
<dbReference type="CDD" id="cd06193">
    <property type="entry name" value="siderophore_interacting"/>
    <property type="match status" value="1"/>
</dbReference>
<dbReference type="Pfam" id="PF08021">
    <property type="entry name" value="FAD_binding_9"/>
    <property type="match status" value="1"/>
</dbReference>
<dbReference type="Gene3D" id="3.40.50.80">
    <property type="entry name" value="Nucleotide-binding domain of ferredoxin-NADP reductase (FNR) module"/>
    <property type="match status" value="1"/>
</dbReference>
<reference evidence="3 4" key="1">
    <citation type="submission" date="2017-09" db="EMBL/GenBank/DDBJ databases">
        <title>Paracoccus alkalisoli sp. nov., isolated from saline alkaline soil.</title>
        <authorList>
            <person name="Dong X."/>
            <person name="Zhang G."/>
        </authorList>
    </citation>
    <scope>NUCLEOTIDE SEQUENCE [LARGE SCALE GENOMIC DNA]</scope>
    <source>
        <strain evidence="3 4">WN007</strain>
    </source>
</reference>
<dbReference type="EMBL" id="NSJZ01000001">
    <property type="protein sequence ID" value="PAU98739.1"/>
    <property type="molecule type" value="Genomic_DNA"/>
</dbReference>
<dbReference type="PANTHER" id="PTHR30157:SF0">
    <property type="entry name" value="NADPH-DEPENDENT FERRIC-CHELATE REDUCTASE"/>
    <property type="match status" value="1"/>
</dbReference>
<evidence type="ECO:0000256" key="1">
    <source>
        <dbReference type="ARBA" id="ARBA00035644"/>
    </source>
</evidence>
<comment type="caution">
    <text evidence="3">The sequence shown here is derived from an EMBL/GenBank/DDBJ whole genome shotgun (WGS) entry which is preliminary data.</text>
</comment>
<evidence type="ECO:0000313" key="4">
    <source>
        <dbReference type="Proteomes" id="UP000218023"/>
    </source>
</evidence>